<name>A0A914X3V8_9BILA</name>
<dbReference type="PANTHER" id="PTHR15036:SF67">
    <property type="entry name" value="LAMININ SUBUNIT ALPHA-LIKE PROTEIN"/>
    <property type="match status" value="1"/>
</dbReference>
<dbReference type="InterPro" id="IPR001791">
    <property type="entry name" value="Laminin_G"/>
</dbReference>
<comment type="caution">
    <text evidence="1">Lacks conserved residue(s) required for the propagation of feature annotation.</text>
</comment>
<evidence type="ECO:0000259" key="3">
    <source>
        <dbReference type="PROSITE" id="PS50025"/>
    </source>
</evidence>
<dbReference type="WBParaSite" id="PSAMB.scaffold6240size9895.g28152.t1">
    <property type="protein sequence ID" value="PSAMB.scaffold6240size9895.g28152.t1"/>
    <property type="gene ID" value="PSAMB.scaffold6240size9895.g28152"/>
</dbReference>
<feature type="domain" description="Laminin G" evidence="3">
    <location>
        <begin position="172"/>
        <end position="359"/>
    </location>
</feature>
<feature type="domain" description="Laminin G" evidence="3">
    <location>
        <begin position="656"/>
        <end position="842"/>
    </location>
</feature>
<dbReference type="PANTHER" id="PTHR15036">
    <property type="entry name" value="PIKACHURIN-LIKE PROTEIN"/>
    <property type="match status" value="1"/>
</dbReference>
<accession>A0A914X3V8</accession>
<evidence type="ECO:0000313" key="4">
    <source>
        <dbReference type="Proteomes" id="UP000887566"/>
    </source>
</evidence>
<keyword evidence="4" id="KW-1185">Reference proteome</keyword>
<feature type="domain" description="Laminin G" evidence="3">
    <location>
        <begin position="476"/>
        <end position="652"/>
    </location>
</feature>
<sequence length="849" mass="94216">PTDSMITVFFTAYSPDGLIYFRGSQDNGDFISLELRNGSVVFKFYLGGESSVVVQSKKKSYNDGRTHTIRAIRTKQEGALQVDSEADRVTLTAPGANSALNVGDGNHFVGGVPASFNISKWERFDIQWRGFFGCISSVKPSQFNELDLDNPVRSQRKQPGCLMDGDRLHTTDRVIGFPHPGYFVVSGISMNTNSSLAFDFRTREANATLLFQSSRLATYHRREREASEGQGYLAFYLYQGYLVAHLGTDPAQRSKLVTLRTDAKLNDGHLHAVFLSRDGETVRLIVNDRLVANGTLSETAEIGSPRAQMFIGGFPDKVKPTSTEIPSSVPMIGCISDIYLNFKRVPLIPEVHNATIGMCKLEDPRPHAEEPLQADSGGESRRTADRLSVQLAAPTVELRGSMQVVNGPFSVQAMGSNLVLVPTRPPPEMNTDAPTDAPTDEEPTTTIEEATTQPTVPSPTCIAPPHRTSDKPGAARFGVTKRSHFRVTFPRKDDISFERFSLSFSFRTSKPNGMLWVWANYKNYTRYFNLSLAEGRLELTIKGHKEPMVMRIQEGLLDDNEWHTVKINKADKELRLQVDDLSTSEKRVPNPGVVRKRMFVGGISPQHEKILEMRGLDPKFPNFDGCISDFVLDGITYDLLTPTELARDVVPCVQPTPASYVYDEGYFTFDPPTYQGNVLQLGVEFRSGKANGWILALLEEKKSSTRVGLRLIAGKILFEVVIDGVKKYVHDYDSAEAPTCDGQWHHISVTLDGAKDEFIIIFDGDRVAISLDGTLTLKDFTKLKELPLHVGGLSARTLKNLDDGSQQRNSSLRGCFGRLQAGGADLAFETANTSHKVLLRECFYEDKTD</sequence>
<proteinExistence type="predicted"/>
<dbReference type="GO" id="GO:0016020">
    <property type="term" value="C:membrane"/>
    <property type="evidence" value="ECO:0007669"/>
    <property type="project" value="UniProtKB-SubCell"/>
</dbReference>
<feature type="disulfide bond" evidence="1">
    <location>
        <begin position="134"/>
        <end position="161"/>
    </location>
</feature>
<dbReference type="PROSITE" id="PS50025">
    <property type="entry name" value="LAM_G_DOMAIN"/>
    <property type="match status" value="4"/>
</dbReference>
<evidence type="ECO:0000256" key="1">
    <source>
        <dbReference type="PROSITE-ProRule" id="PRU00122"/>
    </source>
</evidence>
<dbReference type="Pfam" id="PF02210">
    <property type="entry name" value="Laminin_G_2"/>
    <property type="match status" value="3"/>
</dbReference>
<protein>
    <submittedName>
        <fullName evidence="5">Laminin G domain-containing protein</fullName>
    </submittedName>
</protein>
<feature type="disulfide bond" evidence="1">
    <location>
        <begin position="815"/>
        <end position="842"/>
    </location>
</feature>
<dbReference type="Gene3D" id="2.60.120.200">
    <property type="match status" value="4"/>
</dbReference>
<dbReference type="Pfam" id="PF00054">
    <property type="entry name" value="Laminin_G_1"/>
    <property type="match status" value="1"/>
</dbReference>
<feature type="region of interest" description="Disordered" evidence="2">
    <location>
        <begin position="365"/>
        <end position="385"/>
    </location>
</feature>
<evidence type="ECO:0000313" key="5">
    <source>
        <dbReference type="WBParaSite" id="PSAMB.scaffold6240size9895.g28152.t1"/>
    </source>
</evidence>
<dbReference type="SUPFAM" id="SSF49899">
    <property type="entry name" value="Concanavalin A-like lectins/glucanases"/>
    <property type="match status" value="4"/>
</dbReference>
<dbReference type="Proteomes" id="UP000887566">
    <property type="component" value="Unplaced"/>
</dbReference>
<dbReference type="CDD" id="cd00110">
    <property type="entry name" value="LamG"/>
    <property type="match status" value="4"/>
</dbReference>
<dbReference type="InterPro" id="IPR050372">
    <property type="entry name" value="Neurexin-related_CASP"/>
</dbReference>
<organism evidence="4 5">
    <name type="scientific">Plectus sambesii</name>
    <dbReference type="NCBI Taxonomy" id="2011161"/>
    <lineage>
        <taxon>Eukaryota</taxon>
        <taxon>Metazoa</taxon>
        <taxon>Ecdysozoa</taxon>
        <taxon>Nematoda</taxon>
        <taxon>Chromadorea</taxon>
        <taxon>Plectida</taxon>
        <taxon>Plectina</taxon>
        <taxon>Plectoidea</taxon>
        <taxon>Plectidae</taxon>
        <taxon>Plectus</taxon>
    </lineage>
</organism>
<dbReference type="InterPro" id="IPR013320">
    <property type="entry name" value="ConA-like_dom_sf"/>
</dbReference>
<feature type="domain" description="Laminin G" evidence="3">
    <location>
        <begin position="1"/>
        <end position="161"/>
    </location>
</feature>
<reference evidence="5" key="1">
    <citation type="submission" date="2022-11" db="UniProtKB">
        <authorList>
            <consortium name="WormBaseParasite"/>
        </authorList>
    </citation>
    <scope>IDENTIFICATION</scope>
</reference>
<dbReference type="SMART" id="SM00282">
    <property type="entry name" value="LamG"/>
    <property type="match status" value="4"/>
</dbReference>
<feature type="region of interest" description="Disordered" evidence="2">
    <location>
        <begin position="447"/>
        <end position="475"/>
    </location>
</feature>
<keyword evidence="1" id="KW-1015">Disulfide bond</keyword>
<evidence type="ECO:0000256" key="2">
    <source>
        <dbReference type="SAM" id="MobiDB-lite"/>
    </source>
</evidence>
<dbReference type="AlphaFoldDB" id="A0A914X3V8"/>